<sequence length="65" mass="7227">MSQIPFGGPGEIPPVPETCPNDRFENTIREIGVVNACEWFGYQADDAFTLETIDILRARSAGEKR</sequence>
<gene>
    <name evidence="1" type="ORF">NYZ96_11475</name>
    <name evidence="2" type="ORF">NYZ96_35235</name>
</gene>
<keyword evidence="2" id="KW-0614">Plasmid</keyword>
<dbReference type="Proteomes" id="UP001059745">
    <property type="component" value="Plasmid unnamed1"/>
</dbReference>
<dbReference type="EMBL" id="CP104214">
    <property type="protein sequence ID" value="UWX68858.1"/>
    <property type="molecule type" value="Genomic_DNA"/>
</dbReference>
<organism evidence="1 3">
    <name type="scientific">Burkholderia gladioli</name>
    <name type="common">Pseudomonas marginata</name>
    <name type="synonym">Phytomonas marginata</name>
    <dbReference type="NCBI Taxonomy" id="28095"/>
    <lineage>
        <taxon>Bacteria</taxon>
        <taxon>Pseudomonadati</taxon>
        <taxon>Pseudomonadota</taxon>
        <taxon>Betaproteobacteria</taxon>
        <taxon>Burkholderiales</taxon>
        <taxon>Burkholderiaceae</taxon>
        <taxon>Burkholderia</taxon>
    </lineage>
</organism>
<evidence type="ECO:0000313" key="1">
    <source>
        <dbReference type="EMBL" id="UWX68858.1"/>
    </source>
</evidence>
<reference evidence="1" key="1">
    <citation type="submission" date="2022-09" db="EMBL/GenBank/DDBJ databases">
        <title>Genomic of Burkholderia gladioli.</title>
        <authorList>
            <person name="Wu H."/>
        </authorList>
    </citation>
    <scope>NUCLEOTIDE SEQUENCE</scope>
    <source>
        <strain evidence="1">ZN-S4</strain>
        <plasmid evidence="2">unnamed1</plasmid>
    </source>
</reference>
<protein>
    <submittedName>
        <fullName evidence="1">Uncharacterized protein</fullName>
    </submittedName>
</protein>
<name>A0AB38TMB6_BURGA</name>
<geneLocation type="plasmid" evidence="2 3">
    <name>unnamed1</name>
</geneLocation>
<dbReference type="RefSeq" id="WP_260531215.1">
    <property type="nucleotide sequence ID" value="NZ_CP104214.1"/>
</dbReference>
<dbReference type="Proteomes" id="UP001059745">
    <property type="component" value="Chromosome 1"/>
</dbReference>
<dbReference type="AlphaFoldDB" id="A0AB38TMB6"/>
<evidence type="ECO:0000313" key="3">
    <source>
        <dbReference type="Proteomes" id="UP001059745"/>
    </source>
</evidence>
<dbReference type="EMBL" id="CP104216">
    <property type="protein sequence ID" value="UWX75338.1"/>
    <property type="molecule type" value="Genomic_DNA"/>
</dbReference>
<accession>A0AB38TMB6</accession>
<proteinExistence type="predicted"/>
<evidence type="ECO:0000313" key="2">
    <source>
        <dbReference type="EMBL" id="UWX75338.1"/>
    </source>
</evidence>